<evidence type="ECO:0000259" key="3">
    <source>
        <dbReference type="PROSITE" id="PS51109"/>
    </source>
</evidence>
<dbReference type="CDD" id="cd14667">
    <property type="entry name" value="3D_containing_proteins"/>
    <property type="match status" value="1"/>
</dbReference>
<feature type="transmembrane region" description="Helical" evidence="2">
    <location>
        <begin position="76"/>
        <end position="96"/>
    </location>
</feature>
<dbReference type="Pfam" id="PF03990">
    <property type="entry name" value="DUF348"/>
    <property type="match status" value="2"/>
</dbReference>
<organism evidence="4 5">
    <name type="scientific">Paenibacillus barcinonensis</name>
    <dbReference type="NCBI Taxonomy" id="198119"/>
    <lineage>
        <taxon>Bacteria</taxon>
        <taxon>Bacillati</taxon>
        <taxon>Bacillota</taxon>
        <taxon>Bacilli</taxon>
        <taxon>Bacillales</taxon>
        <taxon>Paenibacillaceae</taxon>
        <taxon>Paenibacillus</taxon>
    </lineage>
</organism>
<dbReference type="Gene3D" id="2.20.230.10">
    <property type="entry name" value="Resuscitation-promoting factor rpfb"/>
    <property type="match status" value="1"/>
</dbReference>
<evidence type="ECO:0000256" key="1">
    <source>
        <dbReference type="ARBA" id="ARBA00022729"/>
    </source>
</evidence>
<reference evidence="4 5" key="1">
    <citation type="submission" date="2018-06" db="EMBL/GenBank/DDBJ databases">
        <title>Genomic Encyclopedia of Type Strains, Phase III (KMG-III): the genomes of soil and plant-associated and newly described type strains.</title>
        <authorList>
            <person name="Whitman W."/>
        </authorList>
    </citation>
    <scope>NUCLEOTIDE SEQUENCE [LARGE SCALE GENOMIC DNA]</scope>
    <source>
        <strain evidence="4 5">CECT 7022</strain>
    </source>
</reference>
<dbReference type="PROSITE" id="PS51109">
    <property type="entry name" value="G5"/>
    <property type="match status" value="1"/>
</dbReference>
<dbReference type="Proteomes" id="UP000247790">
    <property type="component" value="Unassembled WGS sequence"/>
</dbReference>
<keyword evidence="1" id="KW-0732">Signal</keyword>
<dbReference type="InterPro" id="IPR051933">
    <property type="entry name" value="Resuscitation_pf_RpfB"/>
</dbReference>
<name>A0A2V4W807_PAEBA</name>
<keyword evidence="2" id="KW-0472">Membrane</keyword>
<dbReference type="SMART" id="SM01208">
    <property type="entry name" value="G5"/>
    <property type="match status" value="1"/>
</dbReference>
<dbReference type="PANTHER" id="PTHR39160">
    <property type="entry name" value="CELL WALL-BINDING PROTEIN YOCH"/>
    <property type="match status" value="1"/>
</dbReference>
<dbReference type="GO" id="GO:0004553">
    <property type="term" value="F:hydrolase activity, hydrolyzing O-glycosyl compounds"/>
    <property type="evidence" value="ECO:0007669"/>
    <property type="project" value="InterPro"/>
</dbReference>
<sequence length="438" mass="47314">MLRRGVHGAEPVITSDLCSVGKFGIVTSHTSCITLDGEAMKEDGEVGTFQPEETHESRSSSKSFALRWKHENLRQMALIAIFSIALAIMILLVVYGQAGKQISLVIDGKAQVVETRTGMLQEMLEEQSITVSPHDKVSMPINGAITDGDRIVIERAVPVKITADGDTKTLYTTDSSVQDVIKQSGIEVANHDKVYPALGTAIKADMKIRVVRVTKHTVDVKQPIAYKVVKTADPSLFRGDNRVVVNGKEGTLVQHIEKVFQDGELVSKKMVGKTIANNRVDKVIAIGTKAKPVVKEPEVQLVSAKTSSSKATTTNSTKTSASGSKVITVSGTSFKYSKVLKNVSMTAYSSEEPGIGTKTASGTRVTEGRTIAVDPKVIPIGWWVYIEGLGFRRAEDTGGAIKGNKIDVYYDSVKHALNFGRKKGKTVYVIGPVKPEAN</sequence>
<evidence type="ECO:0000256" key="2">
    <source>
        <dbReference type="SAM" id="Phobius"/>
    </source>
</evidence>
<protein>
    <submittedName>
        <fullName evidence="4">Uncharacterized protein YabE (DUF348 family)</fullName>
    </submittedName>
</protein>
<dbReference type="InterPro" id="IPR010611">
    <property type="entry name" value="3D_dom"/>
</dbReference>
<comment type="caution">
    <text evidence="4">The sequence shown here is derived from an EMBL/GenBank/DDBJ whole genome shotgun (WGS) entry which is preliminary data.</text>
</comment>
<feature type="domain" description="G5" evidence="3">
    <location>
        <begin position="210"/>
        <end position="290"/>
    </location>
</feature>
<evidence type="ECO:0000313" key="5">
    <source>
        <dbReference type="Proteomes" id="UP000247790"/>
    </source>
</evidence>
<dbReference type="Gene3D" id="2.40.40.10">
    <property type="entry name" value="RlpA-like domain"/>
    <property type="match status" value="1"/>
</dbReference>
<dbReference type="GO" id="GO:0009254">
    <property type="term" value="P:peptidoglycan turnover"/>
    <property type="evidence" value="ECO:0007669"/>
    <property type="project" value="InterPro"/>
</dbReference>
<dbReference type="InterPro" id="IPR059180">
    <property type="entry name" value="3D_YorM"/>
</dbReference>
<proteinExistence type="predicted"/>
<dbReference type="AlphaFoldDB" id="A0A2V4W807"/>
<gene>
    <name evidence="4" type="ORF">DFQ00_12752</name>
</gene>
<keyword evidence="2" id="KW-0812">Transmembrane</keyword>
<dbReference type="SUPFAM" id="SSF50685">
    <property type="entry name" value="Barwin-like endoglucanases"/>
    <property type="match status" value="1"/>
</dbReference>
<dbReference type="Pfam" id="PF06725">
    <property type="entry name" value="3D"/>
    <property type="match status" value="1"/>
</dbReference>
<dbReference type="InterPro" id="IPR011098">
    <property type="entry name" value="G5_dom"/>
</dbReference>
<dbReference type="GO" id="GO:0019867">
    <property type="term" value="C:outer membrane"/>
    <property type="evidence" value="ECO:0007669"/>
    <property type="project" value="InterPro"/>
</dbReference>
<evidence type="ECO:0000313" key="4">
    <source>
        <dbReference type="EMBL" id="PYE43774.1"/>
    </source>
</evidence>
<keyword evidence="2" id="KW-1133">Transmembrane helix</keyword>
<dbReference type="Pfam" id="PF07501">
    <property type="entry name" value="G5"/>
    <property type="match status" value="1"/>
</dbReference>
<dbReference type="InterPro" id="IPR036908">
    <property type="entry name" value="RlpA-like_sf"/>
</dbReference>
<accession>A0A2V4W807</accession>
<dbReference type="InterPro" id="IPR007137">
    <property type="entry name" value="DUF348"/>
</dbReference>
<dbReference type="PANTHER" id="PTHR39160:SF4">
    <property type="entry name" value="RESUSCITATION-PROMOTING FACTOR RPFB"/>
    <property type="match status" value="1"/>
</dbReference>
<dbReference type="EMBL" id="QJSW01000027">
    <property type="protein sequence ID" value="PYE43774.1"/>
    <property type="molecule type" value="Genomic_DNA"/>
</dbReference>